<proteinExistence type="predicted"/>
<protein>
    <submittedName>
        <fullName evidence="1">Uncharacterized protein</fullName>
    </submittedName>
</protein>
<organism evidence="1 2">
    <name type="scientific">Paspalum notatum var. saurae</name>
    <dbReference type="NCBI Taxonomy" id="547442"/>
    <lineage>
        <taxon>Eukaryota</taxon>
        <taxon>Viridiplantae</taxon>
        <taxon>Streptophyta</taxon>
        <taxon>Embryophyta</taxon>
        <taxon>Tracheophyta</taxon>
        <taxon>Spermatophyta</taxon>
        <taxon>Magnoliopsida</taxon>
        <taxon>Liliopsida</taxon>
        <taxon>Poales</taxon>
        <taxon>Poaceae</taxon>
        <taxon>PACMAD clade</taxon>
        <taxon>Panicoideae</taxon>
        <taxon>Andropogonodae</taxon>
        <taxon>Paspaleae</taxon>
        <taxon>Paspalinae</taxon>
        <taxon>Paspalum</taxon>
    </lineage>
</organism>
<dbReference type="Proteomes" id="UP001341281">
    <property type="component" value="Chromosome 03"/>
</dbReference>
<keyword evidence="2" id="KW-1185">Reference proteome</keyword>
<sequence length="78" mass="8655">MRLTGGMHVKAHLLNSIRNVWPSECQVLQSPSKTLKICSILDKSTLSAESFGLVSTGVRQDLHSDILARSRVSNIYCR</sequence>
<dbReference type="EMBL" id="CP144747">
    <property type="protein sequence ID" value="WVZ63531.1"/>
    <property type="molecule type" value="Genomic_DNA"/>
</dbReference>
<accession>A0AAQ3WJ05</accession>
<gene>
    <name evidence="1" type="ORF">U9M48_013155</name>
</gene>
<evidence type="ECO:0000313" key="2">
    <source>
        <dbReference type="Proteomes" id="UP001341281"/>
    </source>
</evidence>
<evidence type="ECO:0000313" key="1">
    <source>
        <dbReference type="EMBL" id="WVZ63531.1"/>
    </source>
</evidence>
<dbReference type="AlphaFoldDB" id="A0AAQ3WJ05"/>
<name>A0AAQ3WJ05_PASNO</name>
<reference evidence="1 2" key="1">
    <citation type="submission" date="2024-02" db="EMBL/GenBank/DDBJ databases">
        <title>High-quality chromosome-scale genome assembly of Pensacola bahiagrass (Paspalum notatum Flugge var. saurae).</title>
        <authorList>
            <person name="Vega J.M."/>
            <person name="Podio M."/>
            <person name="Orjuela J."/>
            <person name="Siena L.A."/>
            <person name="Pessino S.C."/>
            <person name="Combes M.C."/>
            <person name="Mariac C."/>
            <person name="Albertini E."/>
            <person name="Pupilli F."/>
            <person name="Ortiz J.P.A."/>
            <person name="Leblanc O."/>
        </authorList>
    </citation>
    <scope>NUCLEOTIDE SEQUENCE [LARGE SCALE GENOMIC DNA]</scope>
    <source>
        <strain evidence="1">R1</strain>
        <tissue evidence="1">Leaf</tissue>
    </source>
</reference>